<sequence length="78" mass="8666">MNANGLLQHVEVPQIPLTVHQSKTTFKKALLSRSSSDVSPRNAKNPKKPDADLGMFQPPTSGPHQKDESKKYKEIQIT</sequence>
<dbReference type="AlphaFoldDB" id="A0A7E4VE09"/>
<proteinExistence type="predicted"/>
<reference evidence="2" key="1">
    <citation type="journal article" date="2013" name="Genetics">
        <title>The draft genome and transcriptome of Panagrellus redivivus are shaped by the harsh demands of a free-living lifestyle.</title>
        <authorList>
            <person name="Srinivasan J."/>
            <person name="Dillman A.R."/>
            <person name="Macchietto M.G."/>
            <person name="Heikkinen L."/>
            <person name="Lakso M."/>
            <person name="Fracchia K.M."/>
            <person name="Antoshechkin I."/>
            <person name="Mortazavi A."/>
            <person name="Wong G."/>
            <person name="Sternberg P.W."/>
        </authorList>
    </citation>
    <scope>NUCLEOTIDE SEQUENCE [LARGE SCALE GENOMIC DNA]</scope>
    <source>
        <strain evidence="2">MT8872</strain>
    </source>
</reference>
<evidence type="ECO:0000256" key="1">
    <source>
        <dbReference type="SAM" id="MobiDB-lite"/>
    </source>
</evidence>
<protein>
    <submittedName>
        <fullName evidence="3">TPX2_importin domain-containing protein</fullName>
    </submittedName>
</protein>
<dbReference type="WBParaSite" id="Pan_g19685.t1">
    <property type="protein sequence ID" value="Pan_g19685.t1"/>
    <property type="gene ID" value="Pan_g19685"/>
</dbReference>
<evidence type="ECO:0000313" key="3">
    <source>
        <dbReference type="WBParaSite" id="Pan_g19685.t1"/>
    </source>
</evidence>
<name>A0A7E4VE09_PANRE</name>
<organism evidence="2 3">
    <name type="scientific">Panagrellus redivivus</name>
    <name type="common">Microworm</name>
    <dbReference type="NCBI Taxonomy" id="6233"/>
    <lineage>
        <taxon>Eukaryota</taxon>
        <taxon>Metazoa</taxon>
        <taxon>Ecdysozoa</taxon>
        <taxon>Nematoda</taxon>
        <taxon>Chromadorea</taxon>
        <taxon>Rhabditida</taxon>
        <taxon>Tylenchina</taxon>
        <taxon>Panagrolaimomorpha</taxon>
        <taxon>Panagrolaimoidea</taxon>
        <taxon>Panagrolaimidae</taxon>
        <taxon>Panagrellus</taxon>
    </lineage>
</organism>
<keyword evidence="2" id="KW-1185">Reference proteome</keyword>
<accession>A0A7E4VE09</accession>
<reference evidence="3" key="2">
    <citation type="submission" date="2020-10" db="UniProtKB">
        <authorList>
            <consortium name="WormBaseParasite"/>
        </authorList>
    </citation>
    <scope>IDENTIFICATION</scope>
</reference>
<feature type="region of interest" description="Disordered" evidence="1">
    <location>
        <begin position="30"/>
        <end position="78"/>
    </location>
</feature>
<evidence type="ECO:0000313" key="2">
    <source>
        <dbReference type="Proteomes" id="UP000492821"/>
    </source>
</evidence>
<feature type="compositionally biased region" description="Basic and acidic residues" evidence="1">
    <location>
        <begin position="64"/>
        <end position="78"/>
    </location>
</feature>
<dbReference type="Proteomes" id="UP000492821">
    <property type="component" value="Unassembled WGS sequence"/>
</dbReference>